<evidence type="ECO:0000313" key="1">
    <source>
        <dbReference type="EMBL" id="KAG9488738.1"/>
    </source>
</evidence>
<dbReference type="EMBL" id="WNTK01000002">
    <property type="protein sequence ID" value="KAG9488738.1"/>
    <property type="molecule type" value="Genomic_DNA"/>
</dbReference>
<sequence length="86" mass="10071">MLLSVQIIIITFTPFRCPHHPSPQVMNCTLLCFPHIVRFLYLLAARPLCIWHSIKRQTFSTIYTLYTYKQQACKLLLAHDIVHSSQ</sequence>
<reference evidence="1" key="1">
    <citation type="thesis" date="2020" institute="ProQuest LLC" country="789 East Eisenhower Parkway, Ann Arbor, MI, USA">
        <title>Comparative Genomics and Chromosome Evolution.</title>
        <authorList>
            <person name="Mudd A.B."/>
        </authorList>
    </citation>
    <scope>NUCLEOTIDE SEQUENCE</scope>
    <source>
        <strain evidence="1">HN-11 Male</strain>
        <tissue evidence="1">Kidney and liver</tissue>
    </source>
</reference>
<comment type="caution">
    <text evidence="1">The sequence shown here is derived from an EMBL/GenBank/DDBJ whole genome shotgun (WGS) entry which is preliminary data.</text>
</comment>
<protein>
    <submittedName>
        <fullName evidence="1">Uncharacterized protein</fullName>
    </submittedName>
</protein>
<name>A0A8J6FIL7_ELECQ</name>
<proteinExistence type="predicted"/>
<dbReference type="Proteomes" id="UP000770717">
    <property type="component" value="Unassembled WGS sequence"/>
</dbReference>
<organism evidence="1 2">
    <name type="scientific">Eleutherodactylus coqui</name>
    <name type="common">Puerto Rican coqui</name>
    <dbReference type="NCBI Taxonomy" id="57060"/>
    <lineage>
        <taxon>Eukaryota</taxon>
        <taxon>Metazoa</taxon>
        <taxon>Chordata</taxon>
        <taxon>Craniata</taxon>
        <taxon>Vertebrata</taxon>
        <taxon>Euteleostomi</taxon>
        <taxon>Amphibia</taxon>
        <taxon>Batrachia</taxon>
        <taxon>Anura</taxon>
        <taxon>Neobatrachia</taxon>
        <taxon>Hyloidea</taxon>
        <taxon>Eleutherodactylidae</taxon>
        <taxon>Eleutherodactylinae</taxon>
        <taxon>Eleutherodactylus</taxon>
        <taxon>Eleutherodactylus</taxon>
    </lineage>
</organism>
<accession>A0A8J6FIL7</accession>
<evidence type="ECO:0000313" key="2">
    <source>
        <dbReference type="Proteomes" id="UP000770717"/>
    </source>
</evidence>
<gene>
    <name evidence="1" type="ORF">GDO78_004980</name>
</gene>
<keyword evidence="2" id="KW-1185">Reference proteome</keyword>
<dbReference type="AlphaFoldDB" id="A0A8J6FIL7"/>